<comment type="similarity">
    <text evidence="4">Belongs to the metallophosphoesterase superfamily.</text>
</comment>
<proteinExistence type="inferred from homology"/>
<keyword evidence="8" id="KW-1185">Reference proteome</keyword>
<sequence>MNEEKVSRRTFLKRSLYTIMSTIFAGSFGYYYARHIETKWLTINNLELRSPKIPSAFDGFTIVQFSDIHLGHNYTLTQFQGLVEEINSLKPDLILFTGDLIDSPQDYKPLRKISSILGQLSAPLGKFSIYGNHDHGGYGTETYRKIMEHADFKLLMNETSTIEKSGERLILAGIDDAMLGRPDLHQTLSSLSVEDYVIVMAHEPDIADNVARYAVDVQLSGHSHGGQVQLPFIGPLVTPPLAKKYYDGMYSVGESAMQLYVNRGIGTTREPYRFLCVPELTVFTLKNE</sequence>
<dbReference type="GO" id="GO:0009245">
    <property type="term" value="P:lipid A biosynthetic process"/>
    <property type="evidence" value="ECO:0007669"/>
    <property type="project" value="TreeGrafter"/>
</dbReference>
<keyword evidence="2" id="KW-0479">Metal-binding</keyword>
<dbReference type="GO" id="GO:0016020">
    <property type="term" value="C:membrane"/>
    <property type="evidence" value="ECO:0007669"/>
    <property type="project" value="GOC"/>
</dbReference>
<evidence type="ECO:0000256" key="2">
    <source>
        <dbReference type="ARBA" id="ARBA00022723"/>
    </source>
</evidence>
<accession>A0A366Y4A1</accession>
<dbReference type="PANTHER" id="PTHR31302:SF25">
    <property type="entry name" value="PHOSPHOESTERASE"/>
    <property type="match status" value="1"/>
</dbReference>
<comment type="caution">
    <text evidence="7">The sequence shown here is derived from an EMBL/GenBank/DDBJ whole genome shotgun (WGS) entry which is preliminary data.</text>
</comment>
<keyword evidence="5" id="KW-0472">Membrane</keyword>
<dbReference type="Proteomes" id="UP000253314">
    <property type="component" value="Unassembled WGS sequence"/>
</dbReference>
<feature type="domain" description="Calcineurin-like phosphoesterase" evidence="6">
    <location>
        <begin position="61"/>
        <end position="225"/>
    </location>
</feature>
<dbReference type="OrthoDB" id="9780884at2"/>
<dbReference type="CDD" id="cd07385">
    <property type="entry name" value="MPP_YkuE_C"/>
    <property type="match status" value="1"/>
</dbReference>
<feature type="transmembrane region" description="Helical" evidence="5">
    <location>
        <begin position="15"/>
        <end position="33"/>
    </location>
</feature>
<dbReference type="GO" id="GO:0008758">
    <property type="term" value="F:UDP-2,3-diacylglucosamine hydrolase activity"/>
    <property type="evidence" value="ECO:0007669"/>
    <property type="project" value="TreeGrafter"/>
</dbReference>
<dbReference type="SUPFAM" id="SSF56300">
    <property type="entry name" value="Metallo-dependent phosphatases"/>
    <property type="match status" value="1"/>
</dbReference>
<comment type="cofactor">
    <cofactor evidence="1">
        <name>a divalent metal cation</name>
        <dbReference type="ChEBI" id="CHEBI:60240"/>
    </cofactor>
</comment>
<protein>
    <submittedName>
        <fullName evidence="7">Metallophosphoesterase</fullName>
    </submittedName>
</protein>
<keyword evidence="3" id="KW-0378">Hydrolase</keyword>
<dbReference type="InterPro" id="IPR004843">
    <property type="entry name" value="Calcineurin-like_PHP"/>
</dbReference>
<dbReference type="Gene3D" id="3.60.21.10">
    <property type="match status" value="1"/>
</dbReference>
<keyword evidence="5" id="KW-1133">Transmembrane helix</keyword>
<reference evidence="7 8" key="1">
    <citation type="submission" date="2018-07" db="EMBL/GenBank/DDBJ databases">
        <title>Lottiidibacillus patelloidae gen. nov., sp. nov., isolated from the intestinal tract of a marine limpet and the reclassification of B. taeanensis BH030017T, B. algicola KMM 3737T and B. hwajinpoensis SW-72T as genus Lottiidibacillus.</title>
        <authorList>
            <person name="Liu R."/>
            <person name="Huang Z."/>
        </authorList>
    </citation>
    <scope>NUCLEOTIDE SEQUENCE [LARGE SCALE GENOMIC DNA]</scope>
    <source>
        <strain evidence="7 8">BH030017</strain>
    </source>
</reference>
<evidence type="ECO:0000313" key="8">
    <source>
        <dbReference type="Proteomes" id="UP000253314"/>
    </source>
</evidence>
<dbReference type="InterPro" id="IPR029052">
    <property type="entry name" value="Metallo-depent_PP-like"/>
</dbReference>
<dbReference type="FunFam" id="3.60.21.10:FF:000028">
    <property type="entry name" value="Putative metallophosphoesterase"/>
    <property type="match status" value="1"/>
</dbReference>
<evidence type="ECO:0000313" key="7">
    <source>
        <dbReference type="EMBL" id="RBW71243.1"/>
    </source>
</evidence>
<dbReference type="GO" id="GO:0046872">
    <property type="term" value="F:metal ion binding"/>
    <property type="evidence" value="ECO:0007669"/>
    <property type="project" value="UniProtKB-KW"/>
</dbReference>
<dbReference type="EMBL" id="QOCW01000001">
    <property type="protein sequence ID" value="RBW71243.1"/>
    <property type="molecule type" value="Genomic_DNA"/>
</dbReference>
<evidence type="ECO:0000256" key="1">
    <source>
        <dbReference type="ARBA" id="ARBA00001968"/>
    </source>
</evidence>
<organism evidence="7 8">
    <name type="scientific">Bacillus taeanensis</name>
    <dbReference type="NCBI Taxonomy" id="273032"/>
    <lineage>
        <taxon>Bacteria</taxon>
        <taxon>Bacillati</taxon>
        <taxon>Bacillota</taxon>
        <taxon>Bacilli</taxon>
        <taxon>Bacillales</taxon>
        <taxon>Bacillaceae</taxon>
        <taxon>Bacillus</taxon>
    </lineage>
</organism>
<dbReference type="RefSeq" id="WP_113803948.1">
    <property type="nucleotide sequence ID" value="NZ_QOCW01000001.1"/>
</dbReference>
<gene>
    <name evidence="7" type="ORF">DS031_00380</name>
</gene>
<dbReference type="Pfam" id="PF00149">
    <property type="entry name" value="Metallophos"/>
    <property type="match status" value="1"/>
</dbReference>
<evidence type="ECO:0000259" key="6">
    <source>
        <dbReference type="Pfam" id="PF00149"/>
    </source>
</evidence>
<dbReference type="PANTHER" id="PTHR31302">
    <property type="entry name" value="TRANSMEMBRANE PROTEIN WITH METALLOPHOSPHOESTERASE DOMAIN-RELATED"/>
    <property type="match status" value="1"/>
</dbReference>
<evidence type="ECO:0000256" key="3">
    <source>
        <dbReference type="ARBA" id="ARBA00022801"/>
    </source>
</evidence>
<keyword evidence="5" id="KW-0812">Transmembrane</keyword>
<evidence type="ECO:0000256" key="4">
    <source>
        <dbReference type="ARBA" id="ARBA00061089"/>
    </source>
</evidence>
<evidence type="ECO:0000256" key="5">
    <source>
        <dbReference type="SAM" id="Phobius"/>
    </source>
</evidence>
<dbReference type="AlphaFoldDB" id="A0A366Y4A1"/>
<dbReference type="InterPro" id="IPR051158">
    <property type="entry name" value="Metallophosphoesterase_sf"/>
</dbReference>
<name>A0A366Y4A1_9BACI</name>